<dbReference type="EMBL" id="BDQG01000001">
    <property type="protein sequence ID" value="GAW66036.1"/>
    <property type="molecule type" value="Genomic_DNA"/>
</dbReference>
<accession>A0ABQ0MG09</accession>
<dbReference type="Proteomes" id="UP000194153">
    <property type="component" value="Unassembled WGS sequence"/>
</dbReference>
<organism evidence="1 2">
    <name type="scientific">Geoanaerobacter pelophilus</name>
    <dbReference type="NCBI Taxonomy" id="60036"/>
    <lineage>
        <taxon>Bacteria</taxon>
        <taxon>Pseudomonadati</taxon>
        <taxon>Thermodesulfobacteriota</taxon>
        <taxon>Desulfuromonadia</taxon>
        <taxon>Geobacterales</taxon>
        <taxon>Geobacteraceae</taxon>
        <taxon>Geoanaerobacter</taxon>
    </lineage>
</organism>
<reference evidence="2" key="1">
    <citation type="submission" date="2017-05" db="EMBL/GenBank/DDBJ databases">
        <title>Draft genome sequence of Geobacter pelophilus, a iron(III)-reducing bacteria.</title>
        <authorList>
            <person name="Aoyagi T."/>
            <person name="Koike H."/>
            <person name="Morita T."/>
            <person name="Sato Y."/>
            <person name="Habe H."/>
            <person name="Hori T."/>
        </authorList>
    </citation>
    <scope>NUCLEOTIDE SEQUENCE [LARGE SCALE GENOMIC DNA]</scope>
    <source>
        <strain evidence="2">Drf2</strain>
    </source>
</reference>
<evidence type="ECO:0000313" key="1">
    <source>
        <dbReference type="EMBL" id="GAW66036.1"/>
    </source>
</evidence>
<evidence type="ECO:0000313" key="2">
    <source>
        <dbReference type="Proteomes" id="UP000194153"/>
    </source>
</evidence>
<name>A0ABQ0MG09_9BACT</name>
<proteinExistence type="predicted"/>
<protein>
    <submittedName>
        <fullName evidence="1">Signal peptidase i</fullName>
    </submittedName>
</protein>
<comment type="caution">
    <text evidence="1">The sequence shown here is derived from an EMBL/GenBank/DDBJ whole genome shotgun (WGS) entry which is preliminary data.</text>
</comment>
<sequence length="149" mass="16348">MALNETMKIETGNAHDAETKGTGWFVGFSDWTRKEGSALLHVPKGDALTALCVKWYDHPSGDDSGNLKPVSEGRSLSILVSEDSAFRIEFSPTPDFLSGEVQTVLLERHGDFAAWGEGLYHRWHCLSRATVLTIRWNPATAAAKDETSA</sequence>
<gene>
    <name evidence="1" type="ORF">GPEL0_01r1215</name>
</gene>
<keyword evidence="2" id="KW-1185">Reference proteome</keyword>